<keyword evidence="1" id="KW-1133">Transmembrane helix</keyword>
<keyword evidence="1" id="KW-0812">Transmembrane</keyword>
<feature type="transmembrane region" description="Helical" evidence="1">
    <location>
        <begin position="169"/>
        <end position="191"/>
    </location>
</feature>
<feature type="transmembrane region" description="Helical" evidence="1">
    <location>
        <begin position="100"/>
        <end position="119"/>
    </location>
</feature>
<feature type="transmembrane region" description="Helical" evidence="1">
    <location>
        <begin position="126"/>
        <end position="149"/>
    </location>
</feature>
<keyword evidence="1" id="KW-0472">Membrane</keyword>
<dbReference type="Proteomes" id="UP000250043">
    <property type="component" value="Unassembled WGS sequence"/>
</dbReference>
<proteinExistence type="predicted"/>
<feature type="transmembrane region" description="Helical" evidence="1">
    <location>
        <begin position="212"/>
        <end position="229"/>
    </location>
</feature>
<protein>
    <submittedName>
        <fullName evidence="2">Uncharacterized protein</fullName>
    </submittedName>
</protein>
<gene>
    <name evidence="2" type="ORF">OBBRIDRAFT_836821</name>
</gene>
<feature type="transmembrane region" description="Helical" evidence="1">
    <location>
        <begin position="235"/>
        <end position="257"/>
    </location>
</feature>
<evidence type="ECO:0000256" key="1">
    <source>
        <dbReference type="SAM" id="Phobius"/>
    </source>
</evidence>
<evidence type="ECO:0000313" key="2">
    <source>
        <dbReference type="EMBL" id="OCH88131.1"/>
    </source>
</evidence>
<accession>A0A8E2AP89</accession>
<dbReference type="AlphaFoldDB" id="A0A8E2AP89"/>
<organism evidence="2 3">
    <name type="scientific">Obba rivulosa</name>
    <dbReference type="NCBI Taxonomy" id="1052685"/>
    <lineage>
        <taxon>Eukaryota</taxon>
        <taxon>Fungi</taxon>
        <taxon>Dikarya</taxon>
        <taxon>Basidiomycota</taxon>
        <taxon>Agaricomycotina</taxon>
        <taxon>Agaricomycetes</taxon>
        <taxon>Polyporales</taxon>
        <taxon>Gelatoporiaceae</taxon>
        <taxon>Obba</taxon>
    </lineage>
</organism>
<keyword evidence="3" id="KW-1185">Reference proteome</keyword>
<dbReference type="EMBL" id="KV722461">
    <property type="protein sequence ID" value="OCH88131.1"/>
    <property type="molecule type" value="Genomic_DNA"/>
</dbReference>
<dbReference type="OrthoDB" id="2637653at2759"/>
<reference evidence="2 3" key="1">
    <citation type="submission" date="2016-07" db="EMBL/GenBank/DDBJ databases">
        <title>Draft genome of the white-rot fungus Obba rivulosa 3A-2.</title>
        <authorList>
            <consortium name="DOE Joint Genome Institute"/>
            <person name="Miettinen O."/>
            <person name="Riley R."/>
            <person name="Acob R."/>
            <person name="Barry K."/>
            <person name="Cullen D."/>
            <person name="De Vries R."/>
            <person name="Hainaut M."/>
            <person name="Hatakka A."/>
            <person name="Henrissat B."/>
            <person name="Hilden K."/>
            <person name="Kuo R."/>
            <person name="Labutti K."/>
            <person name="Lipzen A."/>
            <person name="Makela M.R."/>
            <person name="Sandor L."/>
            <person name="Spatafora J.W."/>
            <person name="Grigoriev I.V."/>
            <person name="Hibbett D.S."/>
        </authorList>
    </citation>
    <scope>NUCLEOTIDE SEQUENCE [LARGE SCALE GENOMIC DNA]</scope>
    <source>
        <strain evidence="2 3">3A-2</strain>
    </source>
</reference>
<sequence length="319" mass="35614">MSTGHISAFEINASISRARSVSYSEVAAVVVLTGTLSSPLLMRSSTFGQGDGHQQKRLARVNYRLKKSQRRALLAININGSTGLRFTPDQCRKWMTMQAVTLQIIVTTVDIILIIRVYALYNRSRALLACILVPFTGEVAALCCMLVVITPKLGFNAECFVVTSPHLFVAYWITSLVFETLLFMLTLVKFISAFRQGWGRGQLVQQFTADGTWAYALIFTTMLVNAMLYEYVHSPLAGICFTWLLSVLSFAGSRLVLIPRKRDASDRTGTITVRDIELDILPPSPHSLHSLSYPIHMSFKPIVAAKHLDWIDVNHDDIN</sequence>
<name>A0A8E2AP89_9APHY</name>
<feature type="transmembrane region" description="Helical" evidence="1">
    <location>
        <begin position="21"/>
        <end position="42"/>
    </location>
</feature>
<evidence type="ECO:0000313" key="3">
    <source>
        <dbReference type="Proteomes" id="UP000250043"/>
    </source>
</evidence>